<dbReference type="Gene3D" id="2.60.40.3650">
    <property type="match status" value="1"/>
</dbReference>
<evidence type="ECO:0000259" key="1">
    <source>
        <dbReference type="PROSITE" id="PS50106"/>
    </source>
</evidence>
<dbReference type="Proteomes" id="UP000520814">
    <property type="component" value="Unassembled WGS sequence"/>
</dbReference>
<keyword evidence="3" id="KW-1185">Reference proteome</keyword>
<dbReference type="EMBL" id="JACHGW010000002">
    <property type="protein sequence ID" value="MBB6050941.1"/>
    <property type="molecule type" value="Genomic_DNA"/>
</dbReference>
<dbReference type="Gene3D" id="2.30.42.10">
    <property type="match status" value="1"/>
</dbReference>
<dbReference type="SUPFAM" id="SSF55486">
    <property type="entry name" value="Metalloproteases ('zincins'), catalytic domain"/>
    <property type="match status" value="1"/>
</dbReference>
<keyword evidence="2" id="KW-0482">Metalloprotease</keyword>
<dbReference type="PIRSF" id="PIRSF016493">
    <property type="entry name" value="Glycyl_aminpptds"/>
    <property type="match status" value="1"/>
</dbReference>
<evidence type="ECO:0000313" key="3">
    <source>
        <dbReference type="Proteomes" id="UP000520814"/>
    </source>
</evidence>
<dbReference type="Pfam" id="PF05299">
    <property type="entry name" value="Peptidase_M61"/>
    <property type="match status" value="1"/>
</dbReference>
<gene>
    <name evidence="2" type="ORF">HNQ39_002732</name>
</gene>
<dbReference type="InterPro" id="IPR007963">
    <property type="entry name" value="Peptidase_M61_catalytic"/>
</dbReference>
<comment type="caution">
    <text evidence="2">The sequence shown here is derived from an EMBL/GenBank/DDBJ whole genome shotgun (WGS) entry which is preliminary data.</text>
</comment>
<organism evidence="2 3">
    <name type="scientific">Armatimonas rosea</name>
    <dbReference type="NCBI Taxonomy" id="685828"/>
    <lineage>
        <taxon>Bacteria</taxon>
        <taxon>Bacillati</taxon>
        <taxon>Armatimonadota</taxon>
        <taxon>Armatimonadia</taxon>
        <taxon>Armatimonadales</taxon>
        <taxon>Armatimonadaceae</taxon>
        <taxon>Armatimonas</taxon>
    </lineage>
</organism>
<name>A0A7W9W775_ARMRO</name>
<feature type="domain" description="PDZ" evidence="1">
    <location>
        <begin position="463"/>
        <end position="518"/>
    </location>
</feature>
<proteinExistence type="predicted"/>
<dbReference type="SUPFAM" id="SSF50156">
    <property type="entry name" value="PDZ domain-like"/>
    <property type="match status" value="1"/>
</dbReference>
<dbReference type="InterPro" id="IPR040756">
    <property type="entry name" value="Peptidase_M61_N"/>
</dbReference>
<dbReference type="PROSITE" id="PS50106">
    <property type="entry name" value="PDZ"/>
    <property type="match status" value="1"/>
</dbReference>
<evidence type="ECO:0000313" key="2">
    <source>
        <dbReference type="EMBL" id="MBB6050941.1"/>
    </source>
</evidence>
<protein>
    <submittedName>
        <fullName evidence="2">Putative metalloprotease with PDZ domain</fullName>
    </submittedName>
</protein>
<dbReference type="GO" id="GO:0006508">
    <property type="term" value="P:proteolysis"/>
    <property type="evidence" value="ECO:0007669"/>
    <property type="project" value="UniProtKB-KW"/>
</dbReference>
<dbReference type="InterPro" id="IPR001478">
    <property type="entry name" value="PDZ"/>
</dbReference>
<reference evidence="2 3" key="1">
    <citation type="submission" date="2020-08" db="EMBL/GenBank/DDBJ databases">
        <title>Genomic Encyclopedia of Type Strains, Phase IV (KMG-IV): sequencing the most valuable type-strain genomes for metagenomic binning, comparative biology and taxonomic classification.</title>
        <authorList>
            <person name="Goeker M."/>
        </authorList>
    </citation>
    <scope>NUCLEOTIDE SEQUENCE [LARGE SCALE GENOMIC DNA]</scope>
    <source>
        <strain evidence="2 3">DSM 23562</strain>
    </source>
</reference>
<accession>A0A7W9W775</accession>
<dbReference type="InterPro" id="IPR036034">
    <property type="entry name" value="PDZ_sf"/>
</dbReference>
<keyword evidence="2" id="KW-0645">Protease</keyword>
<dbReference type="InterPro" id="IPR024191">
    <property type="entry name" value="Peptidase_M61"/>
</dbReference>
<keyword evidence="2" id="KW-0378">Hydrolase</keyword>
<dbReference type="InterPro" id="IPR027268">
    <property type="entry name" value="Peptidase_M4/M1_CTD_sf"/>
</dbReference>
<dbReference type="AlphaFoldDB" id="A0A7W9W775"/>
<dbReference type="Pfam" id="PF17899">
    <property type="entry name" value="Peptidase_M61_N"/>
    <property type="match status" value="1"/>
</dbReference>
<dbReference type="GO" id="GO:0008237">
    <property type="term" value="F:metallopeptidase activity"/>
    <property type="evidence" value="ECO:0007669"/>
    <property type="project" value="UniProtKB-KW"/>
</dbReference>
<sequence>MSAPALPAPPAHVAYTVTVADTQERRLHVSLRAEGLTEGTQTLTFQLPAWTPGWYVLRGNERNLSHFAVQGPNQSPLTVQQLDARTWQVAVKGSKAVTFSYDVKASDTGFGFFEPYLDQKHGFVPGPATLAYVVEGKETPCSVRYTVPEGWEVASANTPVPGQPHQFTAPNYDTLIDQPAELGTFTRYQQTIEGVPVSVVMVGGEPARYRRWADGVFKIAQAGIKLLGGPPFERYSFFFHFANEGGFSGGLEHLNCTVLRIDPSNLDRPDGDNFAIVAHEFIHAWNVKRIRPAALGPFDYTRPVRVKDLWFAEGVTDYFAPRVVVEAGLATQRFWLGYQAEQLTQLMCNPARHQVTLEETSLKVWESENESEGYGGLSYYNKGLVVGLLLDTELRRRTENRVGLEDVLKALLAQCQKTGRGYSDGEIERTAARLAGADLSAFFNRALRSTEELPIKETLEAGGIFVDESVTETATLGLTWEAAAAGQIRLKSVVPQGPAAQAGLRAGDLLLGLDDLQGGLLAQRVPGDSLTLRYQRGGEQYTVNVVLGKEESRSYRLRPLPRPKPQQAALLARISGLRP</sequence>
<dbReference type="RefSeq" id="WP_184196819.1">
    <property type="nucleotide sequence ID" value="NZ_JACHGW010000002.1"/>
</dbReference>
<dbReference type="Gene3D" id="1.10.390.10">
    <property type="entry name" value="Neutral Protease Domain 2"/>
    <property type="match status" value="1"/>
</dbReference>